<dbReference type="EMBL" id="ACLA01000013">
    <property type="protein sequence ID" value="EEQ48663.1"/>
    <property type="molecule type" value="Genomic_DNA"/>
</dbReference>
<keyword evidence="2" id="KW-1185">Reference proteome</keyword>
<protein>
    <recommendedName>
        <fullName evidence="3">Nitrogenase/oxidoreductase component 1 domain-containing protein</fullName>
    </recommendedName>
</protein>
<dbReference type="Gene3D" id="3.40.50.1980">
    <property type="entry name" value="Nitrogenase molybdenum iron protein domain"/>
    <property type="match status" value="1"/>
</dbReference>
<dbReference type="eggNOG" id="COG2710">
    <property type="taxonomic scope" value="Bacteria"/>
</dbReference>
<gene>
    <name evidence="1" type="ORF">HMPREF0908_0945</name>
</gene>
<dbReference type="STRING" id="638302.HMPREF0908_0945"/>
<comment type="caution">
    <text evidence="1">The sequence shown here is derived from an EMBL/GenBank/DDBJ whole genome shotgun (WGS) entry which is preliminary data.</text>
</comment>
<proteinExistence type="predicted"/>
<name>C4V351_9FIRM</name>
<dbReference type="AlphaFoldDB" id="C4V351"/>
<evidence type="ECO:0008006" key="3">
    <source>
        <dbReference type="Google" id="ProtNLM"/>
    </source>
</evidence>
<dbReference type="HOGENOM" id="CLU_518604_0_0_9"/>
<dbReference type="RefSeq" id="WP_006689679.1">
    <property type="nucleotide sequence ID" value="NZ_GG694006.1"/>
</dbReference>
<evidence type="ECO:0000313" key="1">
    <source>
        <dbReference type="EMBL" id="EEQ48663.1"/>
    </source>
</evidence>
<dbReference type="Proteomes" id="UP000005309">
    <property type="component" value="Unassembled WGS sequence"/>
</dbReference>
<accession>C4V351</accession>
<reference evidence="1 2" key="1">
    <citation type="submission" date="2009-04" db="EMBL/GenBank/DDBJ databases">
        <authorList>
            <person name="Qin X."/>
            <person name="Bachman B."/>
            <person name="Battles P."/>
            <person name="Bell A."/>
            <person name="Bess C."/>
            <person name="Bickham C."/>
            <person name="Chaboub L."/>
            <person name="Chen D."/>
            <person name="Coyle M."/>
            <person name="Deiros D.R."/>
            <person name="Dinh H."/>
            <person name="Forbes L."/>
            <person name="Fowler G."/>
            <person name="Francisco L."/>
            <person name="Fu Q."/>
            <person name="Gubbala S."/>
            <person name="Hale W."/>
            <person name="Han Y."/>
            <person name="Hemphill L."/>
            <person name="Highlander S.K."/>
            <person name="Hirani K."/>
            <person name="Hogues M."/>
            <person name="Jackson L."/>
            <person name="Jakkamsetti A."/>
            <person name="Javaid M."/>
            <person name="Jiang H."/>
            <person name="Korchina V."/>
            <person name="Kovar C."/>
            <person name="Lara F."/>
            <person name="Lee S."/>
            <person name="Mata R."/>
            <person name="Mathew T."/>
            <person name="Moen C."/>
            <person name="Morales K."/>
            <person name="Munidasa M."/>
            <person name="Nazareth L."/>
            <person name="Ngo R."/>
            <person name="Nguyen L."/>
            <person name="Okwuonu G."/>
            <person name="Ongeri F."/>
            <person name="Patil S."/>
            <person name="Petrosino J."/>
            <person name="Pham C."/>
            <person name="Pham P."/>
            <person name="Pu L.-L."/>
            <person name="Puazo M."/>
            <person name="Raj R."/>
            <person name="Reid J."/>
            <person name="Rouhana J."/>
            <person name="Saada N."/>
            <person name="Shang Y."/>
            <person name="Simmons D."/>
            <person name="Thornton R."/>
            <person name="Warren J."/>
            <person name="Weissenberger G."/>
            <person name="Zhang J."/>
            <person name="Zhang L."/>
            <person name="Zhou C."/>
            <person name="Zhu D."/>
            <person name="Muzny D."/>
            <person name="Worley K."/>
            <person name="Gibbs R."/>
        </authorList>
    </citation>
    <scope>NUCLEOTIDE SEQUENCE [LARGE SCALE GENOMIC DNA]</scope>
    <source>
        <strain evidence="1 2">ATCC 43531</strain>
    </source>
</reference>
<dbReference type="SUPFAM" id="SSF53807">
    <property type="entry name" value="Helical backbone' metal receptor"/>
    <property type="match status" value="1"/>
</dbReference>
<organism evidence="1 2">
    <name type="scientific">Selenomonas flueggei ATCC 43531</name>
    <dbReference type="NCBI Taxonomy" id="638302"/>
    <lineage>
        <taxon>Bacteria</taxon>
        <taxon>Bacillati</taxon>
        <taxon>Bacillota</taxon>
        <taxon>Negativicutes</taxon>
        <taxon>Selenomonadales</taxon>
        <taxon>Selenomonadaceae</taxon>
        <taxon>Selenomonas</taxon>
    </lineage>
</organism>
<sequence>MRMQPIVVEDIKDFDTSLDRLWARRDLVVVAAGALICFRSIYRRARQIGALGQFRYAAVRAEDYVLGTAEEAIRDAVRDAARLPGTRAVVIYLSCLDILTRPDFSDIERTLSAETGCIVRCFFRGPLAKADGIRHETAEEILAALPPEEGTVTASAQLPPPMSDTAGVADFLRKEGAAHVLVTPSGCRNALARMDLMPGRSDIYALIPQAEDYIFGMEETAAAETGALAAEGAYRMVHLLSSPVPAFMAMETTPVLHAAEEHGCRACASPTDGFHDAVYGAAEAALRLVQEAADGWREAGRTALILGYSPLLFGDMAQLDAPIDFLTAYGCNVCIAGRDALTERPALVWLVSAAGVSAAEWLHRECGVPVVRSLPLGDAGRTAWRAEIAAALGLPSEGTFAEQTAGDMRADKILIIADPIAAVAIAYLLRSYGFCNIHSAAYAWGEETAVLYRQAADTDVLVFRTAADLQSAWNAADAVIADPALLPVMGEKRIVPLPSGLLSGRDAAGEGSGVLGADFTSLLQALLKQ</sequence>
<dbReference type="OrthoDB" id="3199475at2"/>
<evidence type="ECO:0000313" key="2">
    <source>
        <dbReference type="Proteomes" id="UP000005309"/>
    </source>
</evidence>